<evidence type="ECO:0000313" key="2">
    <source>
        <dbReference type="EMBL" id="MQM15639.1"/>
    </source>
</evidence>
<accession>A0A843X8I9</accession>
<proteinExistence type="predicted"/>
<keyword evidence="3" id="KW-1185">Reference proteome</keyword>
<name>A0A843X8I9_COLES</name>
<dbReference type="AlphaFoldDB" id="A0A843X8I9"/>
<comment type="caution">
    <text evidence="2">The sequence shown here is derived from an EMBL/GenBank/DDBJ whole genome shotgun (WGS) entry which is preliminary data.</text>
</comment>
<reference evidence="2" key="1">
    <citation type="submission" date="2017-07" db="EMBL/GenBank/DDBJ databases">
        <title>Taro Niue Genome Assembly and Annotation.</title>
        <authorList>
            <person name="Atibalentja N."/>
            <person name="Keating K."/>
            <person name="Fields C.J."/>
        </authorList>
    </citation>
    <scope>NUCLEOTIDE SEQUENCE</scope>
    <source>
        <strain evidence="2">Niue_2</strain>
        <tissue evidence="2">Leaf</tissue>
    </source>
</reference>
<gene>
    <name evidence="2" type="ORF">Taro_048589</name>
</gene>
<dbReference type="OrthoDB" id="294702at2759"/>
<sequence>MSAVLSVNTERPPPRELPKKMHVHPPSASCIQLPDGRNLAYREQGVPVESARFFMIVPHSFLSSRLAGAAMFAAMVNPYEAGMTKEEKYKTWEKWNAKRKFLYILARKFPSFLPYFYRRSFLSGKHGEPEKLLSLSLGKKAAGSSFRYAIHPLHVMQADILSGNAYHMGQDKALMDEPVFKEFWERDVEESVRQGDTRPFAEEAILQVSNWGFSLADLQVQKKHGGNGLLMWLKSFYTRAEREWAGFLGPIHIWQGFSGELVCPTCVAEDFLLVDACFVQISEDKIIRKAAEEF</sequence>
<evidence type="ECO:0000313" key="3">
    <source>
        <dbReference type="Proteomes" id="UP000652761"/>
    </source>
</evidence>
<organism evidence="2 3">
    <name type="scientific">Colocasia esculenta</name>
    <name type="common">Wild taro</name>
    <name type="synonym">Arum esculentum</name>
    <dbReference type="NCBI Taxonomy" id="4460"/>
    <lineage>
        <taxon>Eukaryota</taxon>
        <taxon>Viridiplantae</taxon>
        <taxon>Streptophyta</taxon>
        <taxon>Embryophyta</taxon>
        <taxon>Tracheophyta</taxon>
        <taxon>Spermatophyta</taxon>
        <taxon>Magnoliopsida</taxon>
        <taxon>Liliopsida</taxon>
        <taxon>Araceae</taxon>
        <taxon>Aroideae</taxon>
        <taxon>Colocasieae</taxon>
        <taxon>Colocasia</taxon>
    </lineage>
</organism>
<dbReference type="PANTHER" id="PTHR45763">
    <property type="entry name" value="HYDROLASE, ALPHA/BETA FOLD FAMILY PROTEIN, EXPRESSED-RELATED"/>
    <property type="match status" value="1"/>
</dbReference>
<feature type="region of interest" description="Disordered" evidence="1">
    <location>
        <begin position="1"/>
        <end position="24"/>
    </location>
</feature>
<dbReference type="PANTHER" id="PTHR45763:SF8">
    <property type="entry name" value="ALPHA_BETA-HYDROLASES SUPERFAMILY PROTEIN"/>
    <property type="match status" value="1"/>
</dbReference>
<dbReference type="Proteomes" id="UP000652761">
    <property type="component" value="Unassembled WGS sequence"/>
</dbReference>
<dbReference type="EMBL" id="NMUH01006616">
    <property type="protein sequence ID" value="MQM15639.1"/>
    <property type="molecule type" value="Genomic_DNA"/>
</dbReference>
<evidence type="ECO:0000256" key="1">
    <source>
        <dbReference type="SAM" id="MobiDB-lite"/>
    </source>
</evidence>
<protein>
    <submittedName>
        <fullName evidence="2">Uncharacterized protein</fullName>
    </submittedName>
</protein>